<dbReference type="Proteomes" id="UP000183832">
    <property type="component" value="Unassembled WGS sequence"/>
</dbReference>
<reference evidence="1 2" key="1">
    <citation type="submission" date="2015-04" db="EMBL/GenBank/DDBJ databases">
        <authorList>
            <person name="Syromyatnikov M.Y."/>
            <person name="Popov V.N."/>
        </authorList>
    </citation>
    <scope>NUCLEOTIDE SEQUENCE [LARGE SCALE GENOMIC DNA]</scope>
</reference>
<keyword evidence="2" id="KW-1185">Reference proteome</keyword>
<evidence type="ECO:0000313" key="2">
    <source>
        <dbReference type="Proteomes" id="UP000183832"/>
    </source>
</evidence>
<dbReference type="EMBL" id="CVRI01000010">
    <property type="protein sequence ID" value="CRK89001.1"/>
    <property type="molecule type" value="Genomic_DNA"/>
</dbReference>
<protein>
    <submittedName>
        <fullName evidence="1">CLUMA_CG002754, isoform A</fullName>
    </submittedName>
</protein>
<organism evidence="1 2">
    <name type="scientific">Clunio marinus</name>
    <dbReference type="NCBI Taxonomy" id="568069"/>
    <lineage>
        <taxon>Eukaryota</taxon>
        <taxon>Metazoa</taxon>
        <taxon>Ecdysozoa</taxon>
        <taxon>Arthropoda</taxon>
        <taxon>Hexapoda</taxon>
        <taxon>Insecta</taxon>
        <taxon>Pterygota</taxon>
        <taxon>Neoptera</taxon>
        <taxon>Endopterygota</taxon>
        <taxon>Diptera</taxon>
        <taxon>Nematocera</taxon>
        <taxon>Chironomoidea</taxon>
        <taxon>Chironomidae</taxon>
        <taxon>Clunio</taxon>
    </lineage>
</organism>
<evidence type="ECO:0000313" key="1">
    <source>
        <dbReference type="EMBL" id="CRK89001.1"/>
    </source>
</evidence>
<sequence length="69" mass="7953">MNYSTQMLAVLYQSSNFMKMAQGFVSKSFDSLFIPKEEKENEQKTFFQVQAFLVTLLNNKHALVSLHSS</sequence>
<name>A0A1J1HS26_9DIPT</name>
<dbReference type="AlphaFoldDB" id="A0A1J1HS26"/>
<accession>A0A1J1HS26</accession>
<proteinExistence type="predicted"/>
<gene>
    <name evidence="1" type="ORF">CLUMA_CG002754</name>
</gene>